<evidence type="ECO:0000259" key="2">
    <source>
        <dbReference type="PROSITE" id="PS50835"/>
    </source>
</evidence>
<evidence type="ECO:0000256" key="1">
    <source>
        <dbReference type="SAM" id="SignalP"/>
    </source>
</evidence>
<keyword evidence="1" id="KW-0732">Signal</keyword>
<dbReference type="AlphaFoldDB" id="A0A1S3HAF9"/>
<dbReference type="Gene3D" id="2.60.40.10">
    <property type="entry name" value="Immunoglobulins"/>
    <property type="match status" value="1"/>
</dbReference>
<dbReference type="RefSeq" id="XP_013382114.1">
    <property type="nucleotide sequence ID" value="XM_013526660.1"/>
</dbReference>
<protein>
    <submittedName>
        <fullName evidence="4">Uncharacterized protein LOC106152917</fullName>
    </submittedName>
</protein>
<dbReference type="InterPro" id="IPR013783">
    <property type="entry name" value="Ig-like_fold"/>
</dbReference>
<accession>A0A1S3HAF9</accession>
<proteinExistence type="predicted"/>
<dbReference type="InterPro" id="IPR036179">
    <property type="entry name" value="Ig-like_dom_sf"/>
</dbReference>
<dbReference type="KEGG" id="lak:106152917"/>
<dbReference type="InParanoid" id="A0A1S3HAF9"/>
<feature type="chain" id="PRO_5010342580" evidence="1">
    <location>
        <begin position="30"/>
        <end position="237"/>
    </location>
</feature>
<feature type="domain" description="Ig-like" evidence="2">
    <location>
        <begin position="151"/>
        <end position="233"/>
    </location>
</feature>
<dbReference type="Proteomes" id="UP000085678">
    <property type="component" value="Unplaced"/>
</dbReference>
<gene>
    <name evidence="4" type="primary">LOC106152917</name>
</gene>
<dbReference type="InterPro" id="IPR007110">
    <property type="entry name" value="Ig-like_dom"/>
</dbReference>
<evidence type="ECO:0000313" key="4">
    <source>
        <dbReference type="RefSeq" id="XP_013382114.1"/>
    </source>
</evidence>
<dbReference type="PROSITE" id="PS50835">
    <property type="entry name" value="IG_LIKE"/>
    <property type="match status" value="1"/>
</dbReference>
<name>A0A1S3HAF9_LINAN</name>
<evidence type="ECO:0000313" key="3">
    <source>
        <dbReference type="Proteomes" id="UP000085678"/>
    </source>
</evidence>
<feature type="signal peptide" evidence="1">
    <location>
        <begin position="1"/>
        <end position="29"/>
    </location>
</feature>
<dbReference type="GeneID" id="106152917"/>
<organism evidence="3 4">
    <name type="scientific">Lingula anatina</name>
    <name type="common">Brachiopod</name>
    <name type="synonym">Lingula unguis</name>
    <dbReference type="NCBI Taxonomy" id="7574"/>
    <lineage>
        <taxon>Eukaryota</taxon>
        <taxon>Metazoa</taxon>
        <taxon>Spiralia</taxon>
        <taxon>Lophotrochozoa</taxon>
        <taxon>Brachiopoda</taxon>
        <taxon>Linguliformea</taxon>
        <taxon>Lingulata</taxon>
        <taxon>Lingulida</taxon>
        <taxon>Linguloidea</taxon>
        <taxon>Lingulidae</taxon>
        <taxon>Lingula</taxon>
    </lineage>
</organism>
<sequence>MEMTKSAFFMAMETLWILTLSLTLKEIIGVVIKEQPDNRITLPRGQSLILSLNYSLSSDEKSNPIITELKLNKTKVFGYSELNGNSVHDTTSGHFKSRSDLRFLTSPQSYVGLIIEDTQLSDSGEYAWSVTVLGFATVEGNPINVVIGSEPKGATLNVTRQAGLSYVLECQVTGAIPLPNITIWNGTEILHERPSTVSTYVTINATSESEYSCTGVNVLHCGADMKFYSEKVKSIKK</sequence>
<dbReference type="SUPFAM" id="SSF48726">
    <property type="entry name" value="Immunoglobulin"/>
    <property type="match status" value="1"/>
</dbReference>
<reference evidence="4" key="1">
    <citation type="submission" date="2025-08" db="UniProtKB">
        <authorList>
            <consortium name="RefSeq"/>
        </authorList>
    </citation>
    <scope>IDENTIFICATION</scope>
    <source>
        <tissue evidence="4">Gonads</tissue>
    </source>
</reference>
<keyword evidence="3" id="KW-1185">Reference proteome</keyword>